<reference evidence="1" key="1">
    <citation type="submission" date="2020-08" db="EMBL/GenBank/DDBJ databases">
        <title>Genomic Encyclopedia of Type Strains, Phase IV (KMG-V): Genome sequencing to study the core and pangenomes of soil and plant-associated prokaryotes.</title>
        <authorList>
            <person name="Whitman W."/>
        </authorList>
    </citation>
    <scope>NUCLEOTIDE SEQUENCE</scope>
    <source>
        <strain evidence="1">M8UP15</strain>
    </source>
</reference>
<keyword evidence="2" id="KW-1185">Reference proteome</keyword>
<dbReference type="Proteomes" id="UP000569005">
    <property type="component" value="Unassembled WGS sequence"/>
</dbReference>
<dbReference type="EMBL" id="JACHEA010000001">
    <property type="protein sequence ID" value="MBB5339803.1"/>
    <property type="molecule type" value="Genomic_DNA"/>
</dbReference>
<name>A0ACC5NYY4_9BACT</name>
<organism evidence="1 2">
    <name type="scientific">Tunturiibacter gelidiferens</name>
    <dbReference type="NCBI Taxonomy" id="3069689"/>
    <lineage>
        <taxon>Bacteria</taxon>
        <taxon>Pseudomonadati</taxon>
        <taxon>Acidobacteriota</taxon>
        <taxon>Terriglobia</taxon>
        <taxon>Terriglobales</taxon>
        <taxon>Acidobacteriaceae</taxon>
        <taxon>Tunturiibacter</taxon>
    </lineage>
</organism>
<protein>
    <submittedName>
        <fullName evidence="1">Dithiol-disulfide oxidoreductase (DUF899 family)</fullName>
    </submittedName>
</protein>
<comment type="caution">
    <text evidence="1">The sequence shown here is derived from an EMBL/GenBank/DDBJ whole genome shotgun (WGS) entry which is preliminary data.</text>
</comment>
<sequence>MAASTTHTPATELAAKNKSHFPNESPEYRKARNALLAEEIELRRHIERVAELRRALPPGGTLEQDYTLEGEKGTVHLSELFGDKQTLIIYSMMFGPERQRACPVCTSFLSAWDGTARNLRERVSLAVFARSPIQRLLEFSKERGWQNLQLYSDSKGDYTRAYVSADDADVPGLNVFTRRDGTIRHFWGGEISGEMADPGQDPRGAPEIDLLWTFLDLAPEGRGTDWYPKLEYTPAQLTNIK</sequence>
<evidence type="ECO:0000313" key="1">
    <source>
        <dbReference type="EMBL" id="MBB5339803.1"/>
    </source>
</evidence>
<accession>A0ACC5NYY4</accession>
<gene>
    <name evidence="1" type="ORF">HDF13_002136</name>
</gene>
<evidence type="ECO:0000313" key="2">
    <source>
        <dbReference type="Proteomes" id="UP000569005"/>
    </source>
</evidence>
<proteinExistence type="predicted"/>